<dbReference type="EMBL" id="AP022822">
    <property type="protein sequence ID" value="BCA84938.1"/>
    <property type="molecule type" value="Genomic_DNA"/>
</dbReference>
<organism evidence="1 2">
    <name type="scientific">Enterococcus saigonensis</name>
    <dbReference type="NCBI Taxonomy" id="1805431"/>
    <lineage>
        <taxon>Bacteria</taxon>
        <taxon>Bacillati</taxon>
        <taxon>Bacillota</taxon>
        <taxon>Bacilli</taxon>
        <taxon>Lactobacillales</taxon>
        <taxon>Enterococcaceae</taxon>
        <taxon>Enterococcus</taxon>
    </lineage>
</organism>
<dbReference type="Proteomes" id="UP000502998">
    <property type="component" value="Chromosome"/>
</dbReference>
<proteinExistence type="predicted"/>
<dbReference type="KEGG" id="esg:EsVE80_04610"/>
<reference evidence="1 2" key="1">
    <citation type="submission" date="2020-02" db="EMBL/GenBank/DDBJ databases">
        <title>Characterization of vanA genotype vancomycin-resistant Enterococcus saigonensis VE80.</title>
        <authorList>
            <person name="Harada T."/>
            <person name="Motooka D."/>
            <person name="Nakamura S."/>
            <person name="Yamamoto Y."/>
            <person name="Kawahara R."/>
            <person name="Kawatsu K."/>
        </authorList>
    </citation>
    <scope>NUCLEOTIDE SEQUENCE [LARGE SCALE GENOMIC DNA]</scope>
    <source>
        <strain evidence="1 2">VE80</strain>
    </source>
</reference>
<evidence type="ECO:0000313" key="2">
    <source>
        <dbReference type="Proteomes" id="UP000502998"/>
    </source>
</evidence>
<dbReference type="RefSeq" id="WP_173102311.1">
    <property type="nucleotide sequence ID" value="NZ_AP022822.1"/>
</dbReference>
<protein>
    <recommendedName>
        <fullName evidence="3">Primase C-terminal 1 domain-containing protein</fullName>
    </recommendedName>
</protein>
<name>A0A679I5V8_9ENTE</name>
<evidence type="ECO:0000313" key="1">
    <source>
        <dbReference type="EMBL" id="BCA84938.1"/>
    </source>
</evidence>
<evidence type="ECO:0008006" key="3">
    <source>
        <dbReference type="Google" id="ProtNLM"/>
    </source>
</evidence>
<accession>A0A679I5V8</accession>
<dbReference type="AlphaFoldDB" id="A0A679I5V8"/>
<keyword evidence="2" id="KW-1185">Reference proteome</keyword>
<sequence>MIYTNIVKTLAPMHEVKNIDRDFDFFKTCKAQRLPYPKDKDEELKIKTQQMLIVIAGTILGDLKRNNTNLVSRSLLFIDFDDVQETESEFLGKITDKLKAVNYCLYPTLKYKPDNIRYRLVLELDRAVSREEYEKLLFGLCLDLAVKFEFDESNKTWSQGQGLPIVTEFSSDNLRIFHDGFKPIPVDKFLHRITNSQQWVDAQKKQRLPKTSSYTTNSSGKQKYTGVFLEQLFEGATVGNRNIWWRQMVDKMLSVDTPIETIAKVMGAINFNLEIFPEPLDQKELDTIFHSRIKNHAEKGGNLY</sequence>
<gene>
    <name evidence="1" type="ORF">EsVE80_04610</name>
</gene>